<keyword evidence="2" id="KW-0378">Hydrolase</keyword>
<dbReference type="PANTHER" id="PTHR48098">
    <property type="entry name" value="ENTEROCHELIN ESTERASE-RELATED"/>
    <property type="match status" value="1"/>
</dbReference>
<name>A0ABP3CKZ9_9PSEU</name>
<accession>A0ABP3CKZ9</accession>
<dbReference type="SUPFAM" id="SSF53474">
    <property type="entry name" value="alpha/beta-Hydrolases"/>
    <property type="match status" value="1"/>
</dbReference>
<evidence type="ECO:0000313" key="2">
    <source>
        <dbReference type="EMBL" id="GAA0208251.1"/>
    </source>
</evidence>
<keyword evidence="1" id="KW-1133">Transmembrane helix</keyword>
<keyword evidence="3" id="KW-1185">Reference proteome</keyword>
<dbReference type="Gene3D" id="3.40.50.1820">
    <property type="entry name" value="alpha/beta hydrolase"/>
    <property type="match status" value="1"/>
</dbReference>
<reference evidence="3" key="1">
    <citation type="journal article" date="2019" name="Int. J. Syst. Evol. Microbiol.">
        <title>The Global Catalogue of Microorganisms (GCM) 10K type strain sequencing project: providing services to taxonomists for standard genome sequencing and annotation.</title>
        <authorList>
            <consortium name="The Broad Institute Genomics Platform"/>
            <consortium name="The Broad Institute Genome Sequencing Center for Infectious Disease"/>
            <person name="Wu L."/>
            <person name="Ma J."/>
        </authorList>
    </citation>
    <scope>NUCLEOTIDE SEQUENCE [LARGE SCALE GENOMIC DNA]</scope>
    <source>
        <strain evidence="3">JCM 3380</strain>
    </source>
</reference>
<dbReference type="InterPro" id="IPR000801">
    <property type="entry name" value="Esterase-like"/>
</dbReference>
<dbReference type="RefSeq" id="WP_343931643.1">
    <property type="nucleotide sequence ID" value="NZ_BAAABU010000001.1"/>
</dbReference>
<dbReference type="InterPro" id="IPR050583">
    <property type="entry name" value="Mycobacterial_A85_antigen"/>
</dbReference>
<gene>
    <name evidence="2" type="ORF">GCM10010492_02300</name>
</gene>
<dbReference type="Pfam" id="PF00756">
    <property type="entry name" value="Esterase"/>
    <property type="match status" value="1"/>
</dbReference>
<feature type="transmembrane region" description="Helical" evidence="1">
    <location>
        <begin position="6"/>
        <end position="28"/>
    </location>
</feature>
<keyword evidence="1" id="KW-0812">Transmembrane</keyword>
<organism evidence="2 3">
    <name type="scientific">Saccharothrix mutabilis subsp. mutabilis</name>
    <dbReference type="NCBI Taxonomy" id="66855"/>
    <lineage>
        <taxon>Bacteria</taxon>
        <taxon>Bacillati</taxon>
        <taxon>Actinomycetota</taxon>
        <taxon>Actinomycetes</taxon>
        <taxon>Pseudonocardiales</taxon>
        <taxon>Pseudonocardiaceae</taxon>
        <taxon>Saccharothrix</taxon>
    </lineage>
</organism>
<comment type="caution">
    <text evidence="2">The sequence shown here is derived from an EMBL/GenBank/DDBJ whole genome shotgun (WGS) entry which is preliminary data.</text>
</comment>
<dbReference type="EMBL" id="BAAABU010000001">
    <property type="protein sequence ID" value="GAA0208251.1"/>
    <property type="molecule type" value="Genomic_DNA"/>
</dbReference>
<feature type="transmembrane region" description="Helical" evidence="1">
    <location>
        <begin position="35"/>
        <end position="58"/>
    </location>
</feature>
<dbReference type="Proteomes" id="UP001500416">
    <property type="component" value="Unassembled WGS sequence"/>
</dbReference>
<sequence>MLDLSLINGPMPAAVTVVAVAGMVLLAIGVRPFRIVLFAALAGTAFAALVGLVVNVVWRPFPEPLPLKVLVCLGAVVLALVLAVVRRRGHRLLTVLAVVVVLVGALSGVNTFYGQYPTLRAVLGPLLAETVDLDEVTRPAAELTVPDGSVLADVWRPSTVPDKGTVSSASIPASTDYRPRGAWVYLPPAYAVSPRPRLPVVVLLAGQPGTPRDWLDAGRLTTHLDAFARRHGGLAPIVVMVDQLGSLMANPLCVDSPRGALETYLAKDVPDWVKRRLVVDERRTSWTIAGFSQGGTCALQLAVRAPSVYGKFIDIAGQAEPTLGNRADTVRQVFGGDAEAFRRVNPLDILADRRFPDTEGVVVAGAQDVYYRDEDRKVFEACQRAGMDVRWAELPGGHDWNVWRPGLYDSLPWLARRTGLAR</sequence>
<evidence type="ECO:0000313" key="3">
    <source>
        <dbReference type="Proteomes" id="UP001500416"/>
    </source>
</evidence>
<dbReference type="GO" id="GO:0016787">
    <property type="term" value="F:hydrolase activity"/>
    <property type="evidence" value="ECO:0007669"/>
    <property type="project" value="UniProtKB-KW"/>
</dbReference>
<keyword evidence="1" id="KW-0472">Membrane</keyword>
<proteinExistence type="predicted"/>
<dbReference type="PANTHER" id="PTHR48098:SF1">
    <property type="entry name" value="DIACYLGLYCEROL ACYLTRANSFERASE_MYCOLYLTRANSFERASE AG85A"/>
    <property type="match status" value="1"/>
</dbReference>
<protein>
    <submittedName>
        <fullName evidence="2">Alpha/beta hydrolase-fold protein</fullName>
    </submittedName>
</protein>
<feature type="transmembrane region" description="Helical" evidence="1">
    <location>
        <begin position="92"/>
        <end position="113"/>
    </location>
</feature>
<feature type="transmembrane region" description="Helical" evidence="1">
    <location>
        <begin position="64"/>
        <end position="85"/>
    </location>
</feature>
<evidence type="ECO:0000256" key="1">
    <source>
        <dbReference type="SAM" id="Phobius"/>
    </source>
</evidence>
<dbReference type="InterPro" id="IPR029058">
    <property type="entry name" value="AB_hydrolase_fold"/>
</dbReference>